<reference evidence="2 3" key="1">
    <citation type="submission" date="2020-02" db="EMBL/GenBank/DDBJ databases">
        <authorList>
            <person name="Ma Q."/>
            <person name="Huang Y."/>
            <person name="Song X."/>
            <person name="Pei D."/>
        </authorList>
    </citation>
    <scope>NUCLEOTIDE SEQUENCE [LARGE SCALE GENOMIC DNA]</scope>
    <source>
        <strain evidence="2">Sxm20200214</strain>
        <tissue evidence="2">Leaf</tissue>
    </source>
</reference>
<dbReference type="AlphaFoldDB" id="A0A8X8AUL9"/>
<dbReference type="EMBL" id="JAAMPC010000005">
    <property type="protein sequence ID" value="KAG2313629.1"/>
    <property type="molecule type" value="Genomic_DNA"/>
</dbReference>
<evidence type="ECO:0000313" key="3">
    <source>
        <dbReference type="Proteomes" id="UP000886595"/>
    </source>
</evidence>
<evidence type="ECO:0000313" key="2">
    <source>
        <dbReference type="EMBL" id="KAG2313629.1"/>
    </source>
</evidence>
<feature type="region of interest" description="Disordered" evidence="1">
    <location>
        <begin position="1"/>
        <end position="38"/>
    </location>
</feature>
<evidence type="ECO:0000256" key="1">
    <source>
        <dbReference type="SAM" id="MobiDB-lite"/>
    </source>
</evidence>
<sequence>MFGSSSIWQPQPYREHSVKPKAKPDLSNGGYGGENVKTNVNADVVVNKPIKRRDKHEEKIVDGEKSEDSGLQDIKEFEEAMIMAVLRTETKVLDKKRLKVFQDITSSSLSPRA</sequence>
<proteinExistence type="predicted"/>
<feature type="compositionally biased region" description="Basic and acidic residues" evidence="1">
    <location>
        <begin position="13"/>
        <end position="24"/>
    </location>
</feature>
<comment type="caution">
    <text evidence="2">The sequence shown here is derived from an EMBL/GenBank/DDBJ whole genome shotgun (WGS) entry which is preliminary data.</text>
</comment>
<gene>
    <name evidence="2" type="ORF">Bca52824_025186</name>
</gene>
<protein>
    <submittedName>
        <fullName evidence="2">Uncharacterized protein</fullName>
    </submittedName>
</protein>
<keyword evidence="3" id="KW-1185">Reference proteome</keyword>
<accession>A0A8X8AUL9</accession>
<organism evidence="2 3">
    <name type="scientific">Brassica carinata</name>
    <name type="common">Ethiopian mustard</name>
    <name type="synonym">Abyssinian cabbage</name>
    <dbReference type="NCBI Taxonomy" id="52824"/>
    <lineage>
        <taxon>Eukaryota</taxon>
        <taxon>Viridiplantae</taxon>
        <taxon>Streptophyta</taxon>
        <taxon>Embryophyta</taxon>
        <taxon>Tracheophyta</taxon>
        <taxon>Spermatophyta</taxon>
        <taxon>Magnoliopsida</taxon>
        <taxon>eudicotyledons</taxon>
        <taxon>Gunneridae</taxon>
        <taxon>Pentapetalae</taxon>
        <taxon>rosids</taxon>
        <taxon>malvids</taxon>
        <taxon>Brassicales</taxon>
        <taxon>Brassicaceae</taxon>
        <taxon>Brassiceae</taxon>
        <taxon>Brassica</taxon>
    </lineage>
</organism>
<dbReference type="Proteomes" id="UP000886595">
    <property type="component" value="Unassembled WGS sequence"/>
</dbReference>
<name>A0A8X8AUL9_BRACI</name>